<reference evidence="1 2" key="2">
    <citation type="submission" date="2021-02" db="EMBL/GenBank/DDBJ databases">
        <title>Sulfurospirillum tamanensis sp. nov.</title>
        <authorList>
            <person name="Frolova A."/>
            <person name="Merkel A."/>
            <person name="Slobodkin A."/>
        </authorList>
    </citation>
    <scope>NUCLEOTIDE SEQUENCE [LARGE SCALE GENOMIC DNA]</scope>
    <source>
        <strain evidence="1 2">T05b</strain>
    </source>
</reference>
<keyword evidence="2" id="KW-1185">Reference proteome</keyword>
<accession>A0ABS2WU39</accession>
<dbReference type="Proteomes" id="UP000703590">
    <property type="component" value="Unassembled WGS sequence"/>
</dbReference>
<dbReference type="PANTHER" id="PTHR33531">
    <property type="entry name" value="RUBRERYTHRIN SUBFAMILY"/>
    <property type="match status" value="1"/>
</dbReference>
<dbReference type="InterPro" id="IPR009078">
    <property type="entry name" value="Ferritin-like_SF"/>
</dbReference>
<comment type="caution">
    <text evidence="1">The sequence shown here is derived from an EMBL/GenBank/DDBJ whole genome shotgun (WGS) entry which is preliminary data.</text>
</comment>
<dbReference type="PANTHER" id="PTHR33531:SF7">
    <property type="entry name" value="HYPOTHETICAL MEMBRANE PROTEIN, CONSERVED"/>
    <property type="match status" value="1"/>
</dbReference>
<sequence>MNVYEYAMKVEEEGEKYYRDLAQKTDDAGLKQVLTMLADEEVKHYATFEAMLKGASLPTQPTVDIFKGAKTIFQKMKVTNPTASFTKEQTDFYSHALALEEKSYALYVEKAALLENAEEKAAFLRIAEEEKQHAALLENLIDYITYPERWIEDAEFNRLDETRARL</sequence>
<dbReference type="CDD" id="cd01045">
    <property type="entry name" value="Ferritin_like_AB"/>
    <property type="match status" value="1"/>
</dbReference>
<dbReference type="EMBL" id="JAFHKK010000019">
    <property type="protein sequence ID" value="MBN2964898.1"/>
    <property type="molecule type" value="Genomic_DNA"/>
</dbReference>
<dbReference type="Gene3D" id="1.20.1260.10">
    <property type="match status" value="1"/>
</dbReference>
<protein>
    <submittedName>
        <fullName evidence="1">Ferritin family protein</fullName>
    </submittedName>
</protein>
<reference evidence="2" key="1">
    <citation type="submission" date="2021-02" db="EMBL/GenBank/DDBJ databases">
        <title>Sulfurospirillum tamanensis sp. nov.</title>
        <authorList>
            <person name="Merkel A.Y."/>
        </authorList>
    </citation>
    <scope>NUCLEOTIDE SEQUENCE [LARGE SCALE GENOMIC DNA]</scope>
    <source>
        <strain evidence="2">T05b</strain>
    </source>
</reference>
<organism evidence="1 2">
    <name type="scientific">Sulfurospirillum tamanense</name>
    <dbReference type="NCBI Taxonomy" id="2813362"/>
    <lineage>
        <taxon>Bacteria</taxon>
        <taxon>Pseudomonadati</taxon>
        <taxon>Campylobacterota</taxon>
        <taxon>Epsilonproteobacteria</taxon>
        <taxon>Campylobacterales</taxon>
        <taxon>Sulfurospirillaceae</taxon>
        <taxon>Sulfurospirillum</taxon>
    </lineage>
</organism>
<reference evidence="1 2" key="3">
    <citation type="submission" date="2021-02" db="EMBL/GenBank/DDBJ databases">
        <authorList>
            <person name="Merkel A.Y."/>
        </authorList>
    </citation>
    <scope>NUCLEOTIDE SEQUENCE [LARGE SCALE GENOMIC DNA]</scope>
    <source>
        <strain evidence="1 2">T05b</strain>
    </source>
</reference>
<gene>
    <name evidence="1" type="ORF">JWV37_08895</name>
</gene>
<dbReference type="RefSeq" id="WP_205459447.1">
    <property type="nucleotide sequence ID" value="NZ_JAFHKK010000019.1"/>
</dbReference>
<proteinExistence type="predicted"/>
<name>A0ABS2WU39_9BACT</name>
<dbReference type="InterPro" id="IPR012347">
    <property type="entry name" value="Ferritin-like"/>
</dbReference>
<evidence type="ECO:0000313" key="2">
    <source>
        <dbReference type="Proteomes" id="UP000703590"/>
    </source>
</evidence>
<dbReference type="SUPFAM" id="SSF47240">
    <property type="entry name" value="Ferritin-like"/>
    <property type="match status" value="1"/>
</dbReference>
<dbReference type="Pfam" id="PF13668">
    <property type="entry name" value="Ferritin_2"/>
    <property type="match status" value="1"/>
</dbReference>
<evidence type="ECO:0000313" key="1">
    <source>
        <dbReference type="EMBL" id="MBN2964898.1"/>
    </source>
</evidence>